<dbReference type="AlphaFoldDB" id="A0A7J6KW35"/>
<organism evidence="4 5">
    <name type="scientific">Perkinsus chesapeaki</name>
    <name type="common">Clam parasite</name>
    <name type="synonym">Perkinsus andrewsi</name>
    <dbReference type="NCBI Taxonomy" id="330153"/>
    <lineage>
        <taxon>Eukaryota</taxon>
        <taxon>Sar</taxon>
        <taxon>Alveolata</taxon>
        <taxon>Perkinsozoa</taxon>
        <taxon>Perkinsea</taxon>
        <taxon>Perkinsida</taxon>
        <taxon>Perkinsidae</taxon>
        <taxon>Perkinsus</taxon>
    </lineage>
</organism>
<comment type="caution">
    <text evidence="4">The sequence shown here is derived from an EMBL/GenBank/DDBJ whole genome shotgun (WGS) entry which is preliminary data.</text>
</comment>
<dbReference type="Pfam" id="PF12796">
    <property type="entry name" value="Ank_2"/>
    <property type="match status" value="2"/>
</dbReference>
<evidence type="ECO:0000313" key="4">
    <source>
        <dbReference type="EMBL" id="KAF4651310.1"/>
    </source>
</evidence>
<dbReference type="SUPFAM" id="SSF48403">
    <property type="entry name" value="Ankyrin repeat"/>
    <property type="match status" value="1"/>
</dbReference>
<keyword evidence="2 3" id="KW-0040">ANK repeat</keyword>
<dbReference type="InterPro" id="IPR036770">
    <property type="entry name" value="Ankyrin_rpt-contain_sf"/>
</dbReference>
<proteinExistence type="predicted"/>
<name>A0A7J6KW35_PERCH</name>
<feature type="repeat" description="ANK" evidence="3">
    <location>
        <begin position="82"/>
        <end position="114"/>
    </location>
</feature>
<feature type="repeat" description="ANK" evidence="3">
    <location>
        <begin position="313"/>
        <end position="354"/>
    </location>
</feature>
<dbReference type="InterPro" id="IPR002110">
    <property type="entry name" value="Ankyrin_rpt"/>
</dbReference>
<sequence length="524" mass="57397">MNSAALIRNIIRQRFITAHLRCLTTTRAWRRTTPSHLFNPQARWFTTTGGWGDLHLAAATGDVDLVKSLLDKGYDINERMTDRSTPLHLAAANGWLKVIEHLIEQGAIVEAVDANGLTPLQRALVTQQQKAVQLLSGWKAKSKNPEISSARIATFKDMSPDIDSLGRSPLHRAALWRRPDLVRDLLNITGCDIRHASLSGETAVHVAAEEKNEDVLKEIINFVAPKVSDTDYSTIIEKCQALESLLELKDKLGRSVGSLPGASLIAAAANRGRVYARDVKRFVRGKHPHMDLLASQPNIEDRMPVNINCRDQYGFTALHHAAIRGSSSSCCNRRSQIKIDKLIRHGAKVDMRCRIHGATPLHYAAASCEAVTLVDLLVKNGADVNAQTSVYGETPLHWAIKSASDRHFAVVLALLQAGANPALQTFRTTSVSRMILPNIELSVTAARATAGISNCDLFTLSAGSTPLHYAMKLKKYGLASMIFDHIGPKATDCSPSLRDAKSQAVEELVSIKDSNGKTIDDLRR</sequence>
<dbReference type="EMBL" id="JAAPAO010001084">
    <property type="protein sequence ID" value="KAF4651310.1"/>
    <property type="molecule type" value="Genomic_DNA"/>
</dbReference>
<dbReference type="OrthoDB" id="8193571at2759"/>
<dbReference type="PROSITE" id="PS50297">
    <property type="entry name" value="ANK_REP_REGION"/>
    <property type="match status" value="4"/>
</dbReference>
<dbReference type="Proteomes" id="UP000591131">
    <property type="component" value="Unassembled WGS sequence"/>
</dbReference>
<dbReference type="Gene3D" id="1.25.40.20">
    <property type="entry name" value="Ankyrin repeat-containing domain"/>
    <property type="match status" value="2"/>
</dbReference>
<keyword evidence="5" id="KW-1185">Reference proteome</keyword>
<accession>A0A7J6KW35</accession>
<dbReference type="SMART" id="SM00248">
    <property type="entry name" value="ANK"/>
    <property type="match status" value="8"/>
</dbReference>
<evidence type="ECO:0000256" key="3">
    <source>
        <dbReference type="PROSITE-ProRule" id="PRU00023"/>
    </source>
</evidence>
<dbReference type="PROSITE" id="PS50088">
    <property type="entry name" value="ANK_REPEAT"/>
    <property type="match status" value="5"/>
</dbReference>
<reference evidence="4 5" key="1">
    <citation type="submission" date="2020-04" db="EMBL/GenBank/DDBJ databases">
        <title>Perkinsus chesapeaki whole genome sequence.</title>
        <authorList>
            <person name="Bogema D.R."/>
        </authorList>
    </citation>
    <scope>NUCLEOTIDE SEQUENCE [LARGE SCALE GENOMIC DNA]</scope>
    <source>
        <strain evidence="4">ATCC PRA-425</strain>
    </source>
</reference>
<feature type="repeat" description="ANK" evidence="3">
    <location>
        <begin position="356"/>
        <end position="389"/>
    </location>
</feature>
<dbReference type="PANTHER" id="PTHR24198:SF165">
    <property type="entry name" value="ANKYRIN REPEAT-CONTAINING PROTEIN-RELATED"/>
    <property type="match status" value="1"/>
</dbReference>
<evidence type="ECO:0000313" key="5">
    <source>
        <dbReference type="Proteomes" id="UP000591131"/>
    </source>
</evidence>
<feature type="repeat" description="ANK" evidence="3">
    <location>
        <begin position="49"/>
        <end position="81"/>
    </location>
</feature>
<dbReference type="PRINTS" id="PR01415">
    <property type="entry name" value="ANKYRIN"/>
</dbReference>
<protein>
    <submittedName>
        <fullName evidence="4">Ankyrin Repeat Protein</fullName>
    </submittedName>
</protein>
<dbReference type="PANTHER" id="PTHR24198">
    <property type="entry name" value="ANKYRIN REPEAT AND PROTEIN KINASE DOMAIN-CONTAINING PROTEIN"/>
    <property type="match status" value="1"/>
</dbReference>
<feature type="repeat" description="ANK" evidence="3">
    <location>
        <begin position="391"/>
        <end position="426"/>
    </location>
</feature>
<evidence type="ECO:0000256" key="2">
    <source>
        <dbReference type="ARBA" id="ARBA00023043"/>
    </source>
</evidence>
<gene>
    <name evidence="4" type="primary">ANKRD42_1</name>
    <name evidence="4" type="ORF">FOL47_000489</name>
</gene>
<dbReference type="Pfam" id="PF13606">
    <property type="entry name" value="Ank_3"/>
    <property type="match status" value="1"/>
</dbReference>
<evidence type="ECO:0000256" key="1">
    <source>
        <dbReference type="ARBA" id="ARBA00022737"/>
    </source>
</evidence>
<keyword evidence="1" id="KW-0677">Repeat</keyword>